<dbReference type="PROSITE" id="PS51194">
    <property type="entry name" value="HELICASE_CTER"/>
    <property type="match status" value="1"/>
</dbReference>
<dbReference type="EMBL" id="CP080507">
    <property type="protein sequence ID" value="QYM78122.1"/>
    <property type="molecule type" value="Genomic_DNA"/>
</dbReference>
<sequence>MPMPPESEEQWTHEEVVLGARAALLDELDLRASALGAAFLAAPVGPRVRAAGVRASLARLAADQVAAAGPGMRFGQFLDVSDELTLLLPARAEIREDLALPVLASVVLKLIPFLTDVATRGPAAVAADLAQRRHPDTRELAHRLRASPPTYEGWAQLQQPDVDRAFATTPPPLADRKEIYHRLRLACAHALDRTLLAGLAQRNPGFLDYLQCFPVARGLRRNVVAWLGPTNSGKTHRAVLALAAAESGMYLGPLRLLALEQRDRLVELGTACSLITGEERDFASPTHSARTVEMTDFSRPFAVCVLDEMQLAFDRDRGWAWVAAYCGVAAETLIVTGPDSAEPVIRRLAELCGDAVEVNHLARQGTLQSEGVLDWRHVPPRSAVIGFSRAMVLELKAMFESRGLRVSVIYGGLSPEVRRNEARRFRDRESDIVCATDAIGLGLNLPLDRVIFYETDKFDGEINRRLDPAELLQIAGRAGRGPGSEGWVAAFSARDARRVEAALAEPQRTPAPDLLPAAPTQMHVRAIADHLGLARLGPILEFFRTRLTFPGGTFFPDVQDDVFAAAELVDTYAPTLPVEERYALACTPIDLDDHLFRSLFAEWLELLAAGRTVNFPRRLDNAGGLEALEETLKLVTIYRWLALKFPHAFTDGAHVEQIRRDVTEQTQAILRRNWGKQGLTRRECVHCGRALLPSAVFRTCRECHSRGYE</sequence>
<dbReference type="Pfam" id="PF00271">
    <property type="entry name" value="Helicase_C"/>
    <property type="match status" value="1"/>
</dbReference>
<dbReference type="InterPro" id="IPR027417">
    <property type="entry name" value="P-loop_NTPase"/>
</dbReference>
<dbReference type="RefSeq" id="WP_220161226.1">
    <property type="nucleotide sequence ID" value="NZ_CP080507.1"/>
</dbReference>
<dbReference type="GO" id="GO:0016787">
    <property type="term" value="F:hydrolase activity"/>
    <property type="evidence" value="ECO:0007669"/>
    <property type="project" value="UniProtKB-KW"/>
</dbReference>
<evidence type="ECO:0000256" key="4">
    <source>
        <dbReference type="ARBA" id="ARBA00022840"/>
    </source>
</evidence>
<dbReference type="SMART" id="SM00490">
    <property type="entry name" value="HELICc"/>
    <property type="match status" value="1"/>
</dbReference>
<dbReference type="GO" id="GO:0005524">
    <property type="term" value="F:ATP binding"/>
    <property type="evidence" value="ECO:0007669"/>
    <property type="project" value="UniProtKB-KW"/>
</dbReference>
<name>A0A8F9TV30_9BACT</name>
<dbReference type="InterPro" id="IPR050699">
    <property type="entry name" value="RNA-DNA_Helicase"/>
</dbReference>
<evidence type="ECO:0000259" key="5">
    <source>
        <dbReference type="PROSITE" id="PS51194"/>
    </source>
</evidence>
<dbReference type="Proteomes" id="UP000825051">
    <property type="component" value="Chromosome"/>
</dbReference>
<keyword evidence="4" id="KW-0067">ATP-binding</keyword>
<evidence type="ECO:0000313" key="6">
    <source>
        <dbReference type="EMBL" id="QYM78122.1"/>
    </source>
</evidence>
<gene>
    <name evidence="6" type="ORF">K0B96_12480</name>
</gene>
<protein>
    <recommendedName>
        <fullName evidence="5">Helicase C-terminal domain-containing protein</fullName>
    </recommendedName>
</protein>
<evidence type="ECO:0000313" key="7">
    <source>
        <dbReference type="Proteomes" id="UP000825051"/>
    </source>
</evidence>
<dbReference type="SUPFAM" id="SSF52540">
    <property type="entry name" value="P-loop containing nucleoside triphosphate hydrolases"/>
    <property type="match status" value="1"/>
</dbReference>
<evidence type="ECO:0000256" key="2">
    <source>
        <dbReference type="ARBA" id="ARBA00022801"/>
    </source>
</evidence>
<evidence type="ECO:0000256" key="3">
    <source>
        <dbReference type="ARBA" id="ARBA00022806"/>
    </source>
</evidence>
<organism evidence="6 7">
    <name type="scientific">Horticoccus luteus</name>
    <dbReference type="NCBI Taxonomy" id="2862869"/>
    <lineage>
        <taxon>Bacteria</taxon>
        <taxon>Pseudomonadati</taxon>
        <taxon>Verrucomicrobiota</taxon>
        <taxon>Opitutia</taxon>
        <taxon>Opitutales</taxon>
        <taxon>Opitutaceae</taxon>
        <taxon>Horticoccus</taxon>
    </lineage>
</organism>
<keyword evidence="1" id="KW-0547">Nucleotide-binding</keyword>
<evidence type="ECO:0000256" key="1">
    <source>
        <dbReference type="ARBA" id="ARBA00022741"/>
    </source>
</evidence>
<dbReference type="InterPro" id="IPR055206">
    <property type="entry name" value="DEXQc_SUV3"/>
</dbReference>
<dbReference type="PANTHER" id="PTHR12131">
    <property type="entry name" value="ATP-DEPENDENT RNA AND DNA HELICASE"/>
    <property type="match status" value="1"/>
</dbReference>
<proteinExistence type="predicted"/>
<dbReference type="Pfam" id="PF22527">
    <property type="entry name" value="DEXQc_Suv3"/>
    <property type="match status" value="1"/>
</dbReference>
<dbReference type="PANTHER" id="PTHR12131:SF1">
    <property type="entry name" value="ATP-DEPENDENT RNA HELICASE SUPV3L1, MITOCHONDRIAL-RELATED"/>
    <property type="match status" value="1"/>
</dbReference>
<dbReference type="AlphaFoldDB" id="A0A8F9TV30"/>
<keyword evidence="2" id="KW-0378">Hydrolase</keyword>
<dbReference type="Gene3D" id="3.40.50.300">
    <property type="entry name" value="P-loop containing nucleotide triphosphate hydrolases"/>
    <property type="match status" value="2"/>
</dbReference>
<feature type="domain" description="Helicase C-terminal" evidence="5">
    <location>
        <begin position="372"/>
        <end position="523"/>
    </location>
</feature>
<keyword evidence="3" id="KW-0347">Helicase</keyword>
<dbReference type="Gene3D" id="1.20.272.40">
    <property type="match status" value="1"/>
</dbReference>
<keyword evidence="7" id="KW-1185">Reference proteome</keyword>
<dbReference type="InterPro" id="IPR022192">
    <property type="entry name" value="SUV3_C"/>
</dbReference>
<dbReference type="Gene3D" id="1.20.58.1080">
    <property type="match status" value="1"/>
</dbReference>
<dbReference type="InterPro" id="IPR001650">
    <property type="entry name" value="Helicase_C-like"/>
</dbReference>
<dbReference type="KEGG" id="ole:K0B96_12480"/>
<dbReference type="Pfam" id="PF12513">
    <property type="entry name" value="SUV3_C"/>
    <property type="match status" value="1"/>
</dbReference>
<accession>A0A8F9TV30</accession>
<reference evidence="6" key="1">
    <citation type="submission" date="2021-08" db="EMBL/GenBank/DDBJ databases">
        <title>Genome of a novel bacterium of the phylum Verrucomicrobia, Oleiharenicola sp. KSB-15.</title>
        <authorList>
            <person name="Chung J.-H."/>
            <person name="Ahn J.-H."/>
            <person name="Yoon Y."/>
            <person name="Kim D.-Y."/>
            <person name="An S.-H."/>
            <person name="Park I."/>
            <person name="Yeon J."/>
        </authorList>
    </citation>
    <scope>NUCLEOTIDE SEQUENCE</scope>
    <source>
        <strain evidence="6">KSB-15</strain>
    </source>
</reference>
<dbReference type="GO" id="GO:0004386">
    <property type="term" value="F:helicase activity"/>
    <property type="evidence" value="ECO:0007669"/>
    <property type="project" value="UniProtKB-KW"/>
</dbReference>